<evidence type="ECO:0000256" key="7">
    <source>
        <dbReference type="SAM" id="MobiDB-lite"/>
    </source>
</evidence>
<dbReference type="EMBL" id="JH921453">
    <property type="protein sequence ID" value="EKD12959.1"/>
    <property type="molecule type" value="Genomic_DNA"/>
</dbReference>
<protein>
    <recommendedName>
        <fullName evidence="8">U3 small nucleolar RNA-associated protein 15 C-terminal domain-containing protein</fullName>
    </recommendedName>
</protein>
<name>K1XKG3_MARBU</name>
<dbReference type="Proteomes" id="UP000006753">
    <property type="component" value="Unassembled WGS sequence"/>
</dbReference>
<dbReference type="InterPro" id="IPR036322">
    <property type="entry name" value="WD40_repeat_dom_sf"/>
</dbReference>
<evidence type="ECO:0000259" key="8">
    <source>
        <dbReference type="Pfam" id="PF09384"/>
    </source>
</evidence>
<keyword evidence="3 6" id="KW-0853">WD repeat</keyword>
<dbReference type="PRINTS" id="PR00320">
    <property type="entry name" value="GPROTEINBRPT"/>
</dbReference>
<dbReference type="CDD" id="cd00200">
    <property type="entry name" value="WD40"/>
    <property type="match status" value="1"/>
</dbReference>
<feature type="compositionally biased region" description="Basic and acidic residues" evidence="7">
    <location>
        <begin position="370"/>
        <end position="382"/>
    </location>
</feature>
<feature type="repeat" description="WD" evidence="6">
    <location>
        <begin position="170"/>
        <end position="213"/>
    </location>
</feature>
<dbReference type="PROSITE" id="PS50082">
    <property type="entry name" value="WD_REPEATS_2"/>
    <property type="match status" value="3"/>
</dbReference>
<dbReference type="SUPFAM" id="SSF50978">
    <property type="entry name" value="WD40 repeat-like"/>
    <property type="match status" value="1"/>
</dbReference>
<reference evidence="9 10" key="1">
    <citation type="journal article" date="2012" name="BMC Genomics">
        <title>Sequencing the genome of Marssonina brunnea reveals fungus-poplar co-evolution.</title>
        <authorList>
            <person name="Zhu S."/>
            <person name="Cao Y.-Z."/>
            <person name="Jiang C."/>
            <person name="Tan B.-Y."/>
            <person name="Wang Z."/>
            <person name="Feng S."/>
            <person name="Zhang L."/>
            <person name="Su X.-H."/>
            <person name="Brejova B."/>
            <person name="Vinar T."/>
            <person name="Xu M."/>
            <person name="Wang M.-X."/>
            <person name="Zhang S.-G."/>
            <person name="Huang M.-R."/>
            <person name="Wu R."/>
            <person name="Zhou Y."/>
        </authorList>
    </citation>
    <scope>NUCLEOTIDE SEQUENCE [LARGE SCALE GENOMIC DNA]</scope>
    <source>
        <strain evidence="9 10">MB_m1</strain>
    </source>
</reference>
<dbReference type="Pfam" id="PF00400">
    <property type="entry name" value="WD40"/>
    <property type="match status" value="3"/>
</dbReference>
<dbReference type="InterPro" id="IPR015943">
    <property type="entry name" value="WD40/YVTN_repeat-like_dom_sf"/>
</dbReference>
<gene>
    <name evidence="9" type="ORF">MBM_08913</name>
</gene>
<dbReference type="OrthoDB" id="431715at2759"/>
<dbReference type="GO" id="GO:0006364">
    <property type="term" value="P:rRNA processing"/>
    <property type="evidence" value="ECO:0007669"/>
    <property type="project" value="UniProtKB-KW"/>
</dbReference>
<dbReference type="RefSeq" id="XP_007296802.1">
    <property type="nucleotide sequence ID" value="XM_007296740.1"/>
</dbReference>
<evidence type="ECO:0000256" key="2">
    <source>
        <dbReference type="ARBA" id="ARBA00022552"/>
    </source>
</evidence>
<sequence>MSHPIQKIQPSKFPSGPSPITPDQRYWKSFKHSQNLSCQSPVTHISYPAPSRNPLQPSNNDSFVVTTGTRVQIYSIQSRKLTKTITRFTDIAHSAEIRRDGRIMVAGDDSGRIQVFDMKERAILKTWDEHKQPVWTTKFSPTEMTTLMSASDDRTVRLWDLPSQESTTKFIGHSDYVRSGGFLPGTMSNMLVTGSYDMTVRLWDPRTATKAAMTFKHAAPIEAVLPLPSGTTVLAAADNQISVLDLVAGKPLHLLKNHQKTVTSLCLASNGTRLVSGGLDGHIKIFETSQWNVVAGSKYPSPVLSVNVIASGPNQEDRILAVGMQSGGLSVKTRLKGKEQAEVREKKKEMEALLEGTLDEYDAKNKKRKRAEEMTRKNKEAAKNTTAEQSAVQKVNIHVERRPAPETVWERDLRQGKYAHALDAVLEPNLPSSKVFEVLQELRYRNALKIALEDREEATILPIFKWVSKYLPYPKYAKVTHEAADILVDLYRERVVESEAIEKCFKALHRRVNNEAETIQQMLQAQGMLKLLLTPRP</sequence>
<dbReference type="STRING" id="1072389.K1XKG3"/>
<evidence type="ECO:0000313" key="10">
    <source>
        <dbReference type="Proteomes" id="UP000006753"/>
    </source>
</evidence>
<comment type="subcellular location">
    <subcellularLocation>
        <location evidence="1">Nucleus</location>
        <location evidence="1">Nucleolus</location>
    </subcellularLocation>
</comment>
<evidence type="ECO:0000256" key="3">
    <source>
        <dbReference type="ARBA" id="ARBA00022574"/>
    </source>
</evidence>
<dbReference type="PROSITE" id="PS50294">
    <property type="entry name" value="WD_REPEATS_REGION"/>
    <property type="match status" value="3"/>
</dbReference>
<dbReference type="PANTHER" id="PTHR19924">
    <property type="entry name" value="UTP15 U3 SMALL NUCLEOLAR RNA-ASSOCIATED PROTEIN 15 FAMILY MEMBER"/>
    <property type="match status" value="1"/>
</dbReference>
<dbReference type="GeneID" id="18764848"/>
<dbReference type="Pfam" id="PF09384">
    <property type="entry name" value="UTP15_C"/>
    <property type="match status" value="1"/>
</dbReference>
<dbReference type="PANTHER" id="PTHR19924:SF26">
    <property type="entry name" value="U3 SMALL NUCLEOLAR RNA-ASSOCIATED PROTEIN 15 HOMOLOG"/>
    <property type="match status" value="1"/>
</dbReference>
<dbReference type="InterPro" id="IPR001680">
    <property type="entry name" value="WD40_rpt"/>
</dbReference>
<keyword evidence="5" id="KW-0539">Nucleus</keyword>
<dbReference type="Gene3D" id="2.130.10.10">
    <property type="entry name" value="YVTN repeat-like/Quinoprotein amine dehydrogenase"/>
    <property type="match status" value="2"/>
</dbReference>
<evidence type="ECO:0000256" key="1">
    <source>
        <dbReference type="ARBA" id="ARBA00004604"/>
    </source>
</evidence>
<dbReference type="KEGG" id="mbe:MBM_08913"/>
<dbReference type="GO" id="GO:0045943">
    <property type="term" value="P:positive regulation of transcription by RNA polymerase I"/>
    <property type="evidence" value="ECO:0007669"/>
    <property type="project" value="TreeGrafter"/>
</dbReference>
<evidence type="ECO:0000256" key="6">
    <source>
        <dbReference type="PROSITE-ProRule" id="PRU00221"/>
    </source>
</evidence>
<dbReference type="InterPro" id="IPR020472">
    <property type="entry name" value="WD40_PAC1"/>
</dbReference>
<keyword evidence="2" id="KW-0698">rRNA processing</keyword>
<feature type="region of interest" description="Disordered" evidence="7">
    <location>
        <begin position="365"/>
        <end position="388"/>
    </location>
</feature>
<accession>K1XKG3</accession>
<feature type="domain" description="U3 small nucleolar RNA-associated protein 15 C-terminal" evidence="8">
    <location>
        <begin position="394"/>
        <end position="532"/>
    </location>
</feature>
<proteinExistence type="predicted"/>
<dbReference type="AlphaFoldDB" id="K1XKG3"/>
<dbReference type="InterPro" id="IPR019775">
    <property type="entry name" value="WD40_repeat_CS"/>
</dbReference>
<feature type="repeat" description="WD" evidence="6">
    <location>
        <begin position="255"/>
        <end position="287"/>
    </location>
</feature>
<feature type="region of interest" description="Disordered" evidence="7">
    <location>
        <begin position="1"/>
        <end position="22"/>
    </location>
</feature>
<dbReference type="InParanoid" id="K1XKG3"/>
<evidence type="ECO:0000313" key="9">
    <source>
        <dbReference type="EMBL" id="EKD12959.1"/>
    </source>
</evidence>
<dbReference type="InterPro" id="IPR018983">
    <property type="entry name" value="U3_snoRNA-assocProt_15_C"/>
</dbReference>
<evidence type="ECO:0000256" key="5">
    <source>
        <dbReference type="ARBA" id="ARBA00023242"/>
    </source>
</evidence>
<feature type="repeat" description="WD" evidence="6">
    <location>
        <begin position="127"/>
        <end position="169"/>
    </location>
</feature>
<dbReference type="PROSITE" id="PS00678">
    <property type="entry name" value="WD_REPEATS_1"/>
    <property type="match status" value="1"/>
</dbReference>
<organism evidence="9 10">
    <name type="scientific">Marssonina brunnea f. sp. multigermtubi (strain MB_m1)</name>
    <name type="common">Marssonina leaf spot fungus</name>
    <dbReference type="NCBI Taxonomy" id="1072389"/>
    <lineage>
        <taxon>Eukaryota</taxon>
        <taxon>Fungi</taxon>
        <taxon>Dikarya</taxon>
        <taxon>Ascomycota</taxon>
        <taxon>Pezizomycotina</taxon>
        <taxon>Leotiomycetes</taxon>
        <taxon>Helotiales</taxon>
        <taxon>Drepanopezizaceae</taxon>
        <taxon>Drepanopeziza</taxon>
    </lineage>
</organism>
<dbReference type="OMA" id="ATYQVVH"/>
<keyword evidence="10" id="KW-1185">Reference proteome</keyword>
<dbReference type="FunCoup" id="K1XKG3">
    <property type="interactions" value="930"/>
</dbReference>
<dbReference type="HOGENOM" id="CLU_021102_2_1_1"/>
<keyword evidence="4" id="KW-0677">Repeat</keyword>
<dbReference type="eggNOG" id="KOG0310">
    <property type="taxonomic scope" value="Eukaryota"/>
</dbReference>
<dbReference type="SMART" id="SM00320">
    <property type="entry name" value="WD40"/>
    <property type="match status" value="5"/>
</dbReference>
<dbReference type="GO" id="GO:0005730">
    <property type="term" value="C:nucleolus"/>
    <property type="evidence" value="ECO:0007669"/>
    <property type="project" value="UniProtKB-SubCell"/>
</dbReference>
<evidence type="ECO:0000256" key="4">
    <source>
        <dbReference type="ARBA" id="ARBA00022737"/>
    </source>
</evidence>